<organism evidence="3 4">
    <name type="scientific">Actinomadura algeriensis</name>
    <dbReference type="NCBI Taxonomy" id="1679523"/>
    <lineage>
        <taxon>Bacteria</taxon>
        <taxon>Bacillati</taxon>
        <taxon>Actinomycetota</taxon>
        <taxon>Actinomycetes</taxon>
        <taxon>Streptosporangiales</taxon>
        <taxon>Thermomonosporaceae</taxon>
        <taxon>Actinomadura</taxon>
    </lineage>
</organism>
<evidence type="ECO:0000256" key="2">
    <source>
        <dbReference type="SAM" id="Phobius"/>
    </source>
</evidence>
<gene>
    <name evidence="3" type="ORF">H4W34_001913</name>
</gene>
<keyword evidence="2" id="KW-1133">Transmembrane helix</keyword>
<feature type="transmembrane region" description="Helical" evidence="2">
    <location>
        <begin position="34"/>
        <end position="54"/>
    </location>
</feature>
<name>A0ABR9JPQ4_9ACTN</name>
<accession>A0ABR9JPQ4</accession>
<dbReference type="EMBL" id="JADBDZ010000001">
    <property type="protein sequence ID" value="MBE1532080.1"/>
    <property type="molecule type" value="Genomic_DNA"/>
</dbReference>
<evidence type="ECO:0000313" key="4">
    <source>
        <dbReference type="Proteomes" id="UP000627838"/>
    </source>
</evidence>
<dbReference type="RefSeq" id="WP_192758831.1">
    <property type="nucleotide sequence ID" value="NZ_JADBDZ010000001.1"/>
</dbReference>
<sequence length="283" mass="30205">MTARRLGYVVLGVTIFWTAGYVVVYLVRWEWQRALMSGVLLLIALVVGIAAAGARRLARIERRLGEPRAEPEVPRGRYAEPGGEPPRFRWLEGDDSYRVFIPVLLGAGIVVSALAALVERAAGAFGRDAGVPRSLAPPSGGVLAGAPEPGPPDGRDGRVRAIVLGVAGALFAGFAVFQLAELTQDRPDDPVRAPASMLVIEADTRGDTGAAAVDPLVDRLWEYCRGSTRPYVEGGGAVPLGGRRYALVVRPALGEHALRRMLGCLQDGLVDRARFRVISVRPG</sequence>
<reference evidence="3 4" key="1">
    <citation type="submission" date="2020-10" db="EMBL/GenBank/DDBJ databases">
        <title>Sequencing the genomes of 1000 actinobacteria strains.</title>
        <authorList>
            <person name="Klenk H.-P."/>
        </authorList>
    </citation>
    <scope>NUCLEOTIDE SEQUENCE [LARGE SCALE GENOMIC DNA]</scope>
    <source>
        <strain evidence="3 4">DSM 46744</strain>
    </source>
</reference>
<feature type="transmembrane region" description="Helical" evidence="2">
    <location>
        <begin position="6"/>
        <end position="27"/>
    </location>
</feature>
<keyword evidence="4" id="KW-1185">Reference proteome</keyword>
<dbReference type="Proteomes" id="UP000627838">
    <property type="component" value="Unassembled WGS sequence"/>
</dbReference>
<keyword evidence="2" id="KW-0472">Membrane</keyword>
<protein>
    <submittedName>
        <fullName evidence="3">Uncharacterized protein</fullName>
    </submittedName>
</protein>
<feature type="region of interest" description="Disordered" evidence="1">
    <location>
        <begin position="136"/>
        <end position="156"/>
    </location>
</feature>
<comment type="caution">
    <text evidence="3">The sequence shown here is derived from an EMBL/GenBank/DDBJ whole genome shotgun (WGS) entry which is preliminary data.</text>
</comment>
<keyword evidence="2" id="KW-0812">Transmembrane</keyword>
<evidence type="ECO:0000256" key="1">
    <source>
        <dbReference type="SAM" id="MobiDB-lite"/>
    </source>
</evidence>
<proteinExistence type="predicted"/>
<feature type="transmembrane region" description="Helical" evidence="2">
    <location>
        <begin position="161"/>
        <end position="180"/>
    </location>
</feature>
<feature type="transmembrane region" description="Helical" evidence="2">
    <location>
        <begin position="99"/>
        <end position="118"/>
    </location>
</feature>
<evidence type="ECO:0000313" key="3">
    <source>
        <dbReference type="EMBL" id="MBE1532080.1"/>
    </source>
</evidence>